<protein>
    <submittedName>
        <fullName evidence="2">Uncharacterized protein</fullName>
    </submittedName>
</protein>
<proteinExistence type="predicted"/>
<evidence type="ECO:0000313" key="3">
    <source>
        <dbReference type="Proteomes" id="UP000024635"/>
    </source>
</evidence>
<gene>
    <name evidence="2" type="primary">Acey_s0050.g1961</name>
    <name evidence="2" type="ORF">Y032_0050g1961</name>
</gene>
<dbReference type="PANTHER" id="PTHR46880:SF5">
    <property type="entry name" value="DUF4371 DOMAIN-CONTAINING PROTEIN"/>
    <property type="match status" value="1"/>
</dbReference>
<dbReference type="OrthoDB" id="5809221at2759"/>
<reference evidence="3" key="1">
    <citation type="journal article" date="2015" name="Nat. Genet.">
        <title>The genome and transcriptome of the zoonotic hookworm Ancylostoma ceylanicum identify infection-specific gene families.</title>
        <authorList>
            <person name="Schwarz E.M."/>
            <person name="Hu Y."/>
            <person name="Antoshechkin I."/>
            <person name="Miller M.M."/>
            <person name="Sternberg P.W."/>
            <person name="Aroian R.V."/>
        </authorList>
    </citation>
    <scope>NUCLEOTIDE SEQUENCE</scope>
    <source>
        <strain evidence="3">HY135</strain>
    </source>
</reference>
<feature type="chain" id="PRO_5001488521" evidence="1">
    <location>
        <begin position="22"/>
        <end position="808"/>
    </location>
</feature>
<keyword evidence="3" id="KW-1185">Reference proteome</keyword>
<sequence>MPVIHMLALLFYVLLLSSARSEDQQCHPFISEISTLGFTTTEELQYVELSVSESCRANRRAMQSLKLANYGFLIVDTKSSLQGSEDYFQLKTFVDFGEQTWPKRSMPTSSDDSGRGGAREADVFRKFFVFGGPSSKSGSVPPMSHPSSEFTMHFDIYGKSGFAECVRFFNWPYCDREVQRLKAQRSGSSIQRFLKADPVPPGLEVPKLQQLLLGQIAFILVHFPVKEAGVRNVLKEEFVQKFSYIQYTSSNNKIFVPSTMHVGPGTQMWISPHIVDIVVVSPDDKASSVLPMTRLDSVWKDLQSEMVFHILPHNQLARDRSISRCGEEEGESYFAITIRTPGYQNTCHGSAATMPLRKWRRIQDRCLKRPLPVTQKDSSLDNHVKRPRVEPVGVEEEECDSPALNLYNDQRHSDDLVDSCAGNTQEQEGMCVDDIIKQQEQVALELRQIKEMSERLIKHQQFMEIALTHLRFQVQERNQIQKDADEYHTLNVKRKYGLYLSPTEKTSLLQSLRSLEIDGKQLSGEQQTLLLGYEWISFFPKSPGMGFFRCKLCNHEHLDDYNPESDHRVCSSTDQREVGRNLLGAGMVLCLSRFKNSPHPISRLIERIRQHAKSKEHTDLMKEFSTSLMEEKGKKDYTPTVTTALTAYTIAKEGFPFSGQLPLIFLGMRSGAAVPSGHYDQTSAHRMIECFATHMKYYLLKHLTSAQSPFSLIFDGSSSSRGTKWLVFLMRTLTLDNRPITYHFHLAETARETGETIANAILDHFRDLEAWKDSPGLDMKPLTYAMMRMVAVTTDGASNNMFGNCGRL</sequence>
<evidence type="ECO:0000256" key="1">
    <source>
        <dbReference type="SAM" id="SignalP"/>
    </source>
</evidence>
<name>A0A016UAF9_9BILA</name>
<comment type="caution">
    <text evidence="2">The sequence shown here is derived from an EMBL/GenBank/DDBJ whole genome shotgun (WGS) entry which is preliminary data.</text>
</comment>
<evidence type="ECO:0000313" key="2">
    <source>
        <dbReference type="EMBL" id="EYC11533.1"/>
    </source>
</evidence>
<dbReference type="AlphaFoldDB" id="A0A016UAF9"/>
<accession>A0A016UAF9</accession>
<feature type="signal peptide" evidence="1">
    <location>
        <begin position="1"/>
        <end position="21"/>
    </location>
</feature>
<organism evidence="2 3">
    <name type="scientific">Ancylostoma ceylanicum</name>
    <dbReference type="NCBI Taxonomy" id="53326"/>
    <lineage>
        <taxon>Eukaryota</taxon>
        <taxon>Metazoa</taxon>
        <taxon>Ecdysozoa</taxon>
        <taxon>Nematoda</taxon>
        <taxon>Chromadorea</taxon>
        <taxon>Rhabditida</taxon>
        <taxon>Rhabditina</taxon>
        <taxon>Rhabditomorpha</taxon>
        <taxon>Strongyloidea</taxon>
        <taxon>Ancylostomatidae</taxon>
        <taxon>Ancylostomatinae</taxon>
        <taxon>Ancylostoma</taxon>
    </lineage>
</organism>
<dbReference type="PANTHER" id="PTHR46880">
    <property type="entry name" value="RAS-ASSOCIATING DOMAIN-CONTAINING PROTEIN"/>
    <property type="match status" value="1"/>
</dbReference>
<dbReference type="Proteomes" id="UP000024635">
    <property type="component" value="Unassembled WGS sequence"/>
</dbReference>
<keyword evidence="1" id="KW-0732">Signal</keyword>
<dbReference type="EMBL" id="JARK01001386">
    <property type="protein sequence ID" value="EYC11533.1"/>
    <property type="molecule type" value="Genomic_DNA"/>
</dbReference>